<dbReference type="InterPro" id="IPR011250">
    <property type="entry name" value="OMP/PagP_B-barrel"/>
</dbReference>
<reference evidence="4" key="1">
    <citation type="submission" date="2020-10" db="EMBL/GenBank/DDBJ databases">
        <authorList>
            <person name="Gilroy R."/>
        </authorList>
    </citation>
    <scope>NUCLEOTIDE SEQUENCE</scope>
    <source>
        <strain evidence="4">ChiGjej3B3-5194</strain>
    </source>
</reference>
<evidence type="ECO:0000259" key="3">
    <source>
        <dbReference type="Pfam" id="PF13505"/>
    </source>
</evidence>
<feature type="signal peptide" evidence="2">
    <location>
        <begin position="1"/>
        <end position="20"/>
    </location>
</feature>
<name>A0A9D1JX82_9PROT</name>
<protein>
    <submittedName>
        <fullName evidence="4">Outer membrane beta-barrel protein</fullName>
    </submittedName>
</protein>
<dbReference type="Gene3D" id="2.40.160.20">
    <property type="match status" value="1"/>
</dbReference>
<sequence>MKKTLALFMATAMFAPSAFAAEITPYVGVGLVIDKAGTSAKRVKFDASKVPADIPHAFVANAGDNMDFDMAFAGEITAGVKIGSVRAELEAAIRSASEDDYELFNGTVFEMGPLSVPAEIETSTSVRHNSYMANVYYDFDFGNSSWTPYIGAGVGLGVYRQKATVDIDLPDQFEGPAAAMGIPVGEMEVANDTLYEFEWQVGIGTAYHFSEDWAMDIGYRFNSSNVADEFVYAHEIKVGVRYTF</sequence>
<dbReference type="EMBL" id="DVJI01000008">
    <property type="protein sequence ID" value="HIS70646.1"/>
    <property type="molecule type" value="Genomic_DNA"/>
</dbReference>
<reference evidence="4" key="2">
    <citation type="journal article" date="2021" name="PeerJ">
        <title>Extensive microbial diversity within the chicken gut microbiome revealed by metagenomics and culture.</title>
        <authorList>
            <person name="Gilroy R."/>
            <person name="Ravi A."/>
            <person name="Getino M."/>
            <person name="Pursley I."/>
            <person name="Horton D.L."/>
            <person name="Alikhan N.F."/>
            <person name="Baker D."/>
            <person name="Gharbi K."/>
            <person name="Hall N."/>
            <person name="Watson M."/>
            <person name="Adriaenssens E.M."/>
            <person name="Foster-Nyarko E."/>
            <person name="Jarju S."/>
            <person name="Secka A."/>
            <person name="Antonio M."/>
            <person name="Oren A."/>
            <person name="Chaudhuri R.R."/>
            <person name="La Ragione R."/>
            <person name="Hildebrand F."/>
            <person name="Pallen M.J."/>
        </authorList>
    </citation>
    <scope>NUCLEOTIDE SEQUENCE</scope>
    <source>
        <strain evidence="4">ChiGjej3B3-5194</strain>
    </source>
</reference>
<evidence type="ECO:0000313" key="5">
    <source>
        <dbReference type="Proteomes" id="UP000886742"/>
    </source>
</evidence>
<evidence type="ECO:0000313" key="4">
    <source>
        <dbReference type="EMBL" id="HIS70646.1"/>
    </source>
</evidence>
<organism evidence="4 5">
    <name type="scientific">Candidatus Enterousia intestinigallinarum</name>
    <dbReference type="NCBI Taxonomy" id="2840790"/>
    <lineage>
        <taxon>Bacteria</taxon>
        <taxon>Pseudomonadati</taxon>
        <taxon>Pseudomonadota</taxon>
        <taxon>Alphaproteobacteria</taxon>
        <taxon>Candidatus Enterousia</taxon>
    </lineage>
</organism>
<feature type="domain" description="Outer membrane protein beta-barrel" evidence="3">
    <location>
        <begin position="7"/>
        <end position="244"/>
    </location>
</feature>
<feature type="chain" id="PRO_5039039003" evidence="2">
    <location>
        <begin position="21"/>
        <end position="244"/>
    </location>
</feature>
<evidence type="ECO:0000256" key="2">
    <source>
        <dbReference type="SAM" id="SignalP"/>
    </source>
</evidence>
<comment type="caution">
    <text evidence="4">The sequence shown here is derived from an EMBL/GenBank/DDBJ whole genome shotgun (WGS) entry which is preliminary data.</text>
</comment>
<dbReference type="InterPro" id="IPR027385">
    <property type="entry name" value="Beta-barrel_OMP"/>
</dbReference>
<proteinExistence type="predicted"/>
<dbReference type="Pfam" id="PF13505">
    <property type="entry name" value="OMP_b-brl"/>
    <property type="match status" value="1"/>
</dbReference>
<dbReference type="Proteomes" id="UP000886742">
    <property type="component" value="Unassembled WGS sequence"/>
</dbReference>
<gene>
    <name evidence="4" type="ORF">IAD02_01505</name>
</gene>
<accession>A0A9D1JX82</accession>
<evidence type="ECO:0000256" key="1">
    <source>
        <dbReference type="ARBA" id="ARBA00022729"/>
    </source>
</evidence>
<keyword evidence="1 2" id="KW-0732">Signal</keyword>
<dbReference type="SUPFAM" id="SSF56925">
    <property type="entry name" value="OMPA-like"/>
    <property type="match status" value="1"/>
</dbReference>
<dbReference type="AlphaFoldDB" id="A0A9D1JX82"/>